<comment type="caution">
    <text evidence="3">The sequence shown here is derived from an EMBL/GenBank/DDBJ whole genome shotgun (WGS) entry which is preliminary data.</text>
</comment>
<feature type="coiled-coil region" evidence="1">
    <location>
        <begin position="68"/>
        <end position="102"/>
    </location>
</feature>
<sequence length="651" mass="69520">MVVSPQRESNPLEALQGWVNWAHTGGSGALLQNLQEGLPLGPGFSLQQSLLASRLPAEAEEVDWAAALKRQNAANDELCSENSQLQLEIERLQQEEAAAGSLSEEDSKESWLDELIAEVLEMVRGSLPASSSEPGEGAVLPRVEQAIRAANADEGSAATMAEEVAHLVSEKMALREQVERQQEQIEILEDQLREMGSAHHDGLLRDVLSKHVARGLSDAGGALSASLSAVLQPKTGQPPAVQVGGEVEIISGRGAIVRSGESLRSEAQGELPPGSRVRVVAASRKYPRRVEIVYAPEDSKKGLVGWISASSKDGRLLVRPLEGTERPVAERAAASAGSAGSAAAAQPQPAAAAAVPAESPKNSVTLSTQEWECLNEANAASAQQIEDLSKQLAAMGSQLLQSFEMQSVLAQLQRTVGLERDRRSALREAAAMASQELSQRAEEARAAKAAREHELRAACEPSTPAPESPAASPMAAVPLAIDWDRLVSERETTAAALSAGLMRLSCLQREAKEIHEEQLRSSDQELRPLRAQLRSRVEEAKASETPDETRKAASEGLFRLRAGDLSAQIRALRQELRVSMEGERTLRSSVAARGSAIQGLLHRAAMAGLVLPQCGPVRLAPDPDAERAALLAAVQEQLQLNLQLNSRTGHT</sequence>
<feature type="region of interest" description="Disordered" evidence="2">
    <location>
        <begin position="328"/>
        <end position="361"/>
    </location>
</feature>
<dbReference type="EMBL" id="CAUJNA010001113">
    <property type="protein sequence ID" value="CAJ1384467.1"/>
    <property type="molecule type" value="Genomic_DNA"/>
</dbReference>
<organism evidence="3 4">
    <name type="scientific">Effrenium voratum</name>
    <dbReference type="NCBI Taxonomy" id="2562239"/>
    <lineage>
        <taxon>Eukaryota</taxon>
        <taxon>Sar</taxon>
        <taxon>Alveolata</taxon>
        <taxon>Dinophyceae</taxon>
        <taxon>Suessiales</taxon>
        <taxon>Symbiodiniaceae</taxon>
        <taxon>Effrenium</taxon>
    </lineage>
</organism>
<gene>
    <name evidence="3" type="ORF">EVOR1521_LOCUS11339</name>
</gene>
<feature type="region of interest" description="Disordered" evidence="2">
    <location>
        <begin position="440"/>
        <end position="472"/>
    </location>
</feature>
<dbReference type="AlphaFoldDB" id="A0AA36MUM5"/>
<evidence type="ECO:0000256" key="1">
    <source>
        <dbReference type="SAM" id="Coils"/>
    </source>
</evidence>
<feature type="coiled-coil region" evidence="1">
    <location>
        <begin position="164"/>
        <end position="198"/>
    </location>
</feature>
<dbReference type="Proteomes" id="UP001178507">
    <property type="component" value="Unassembled WGS sequence"/>
</dbReference>
<evidence type="ECO:0000313" key="3">
    <source>
        <dbReference type="EMBL" id="CAJ1384467.1"/>
    </source>
</evidence>
<proteinExistence type="predicted"/>
<feature type="compositionally biased region" description="Low complexity" evidence="2">
    <location>
        <begin position="330"/>
        <end position="360"/>
    </location>
</feature>
<evidence type="ECO:0000313" key="4">
    <source>
        <dbReference type="Proteomes" id="UP001178507"/>
    </source>
</evidence>
<evidence type="ECO:0000256" key="2">
    <source>
        <dbReference type="SAM" id="MobiDB-lite"/>
    </source>
</evidence>
<protein>
    <submittedName>
        <fullName evidence="3">Uncharacterized protein</fullName>
    </submittedName>
</protein>
<feature type="compositionally biased region" description="Basic and acidic residues" evidence="2">
    <location>
        <begin position="440"/>
        <end position="457"/>
    </location>
</feature>
<reference evidence="3" key="1">
    <citation type="submission" date="2023-08" db="EMBL/GenBank/DDBJ databases">
        <authorList>
            <person name="Chen Y."/>
            <person name="Shah S."/>
            <person name="Dougan E. K."/>
            <person name="Thang M."/>
            <person name="Chan C."/>
        </authorList>
    </citation>
    <scope>NUCLEOTIDE SEQUENCE</scope>
</reference>
<accession>A0AA36MUM5</accession>
<keyword evidence="4" id="KW-1185">Reference proteome</keyword>
<keyword evidence="1" id="KW-0175">Coiled coil</keyword>
<name>A0AA36MUM5_9DINO</name>